<dbReference type="GO" id="GO:0015627">
    <property type="term" value="C:type II protein secretion system complex"/>
    <property type="evidence" value="ECO:0007669"/>
    <property type="project" value="InterPro"/>
</dbReference>
<organism evidence="3 4">
    <name type="scientific">Pseudomonas jinjuensis</name>
    <dbReference type="NCBI Taxonomy" id="198616"/>
    <lineage>
        <taxon>Bacteria</taxon>
        <taxon>Pseudomonadati</taxon>
        <taxon>Pseudomonadota</taxon>
        <taxon>Gammaproteobacteria</taxon>
        <taxon>Pseudomonadales</taxon>
        <taxon>Pseudomonadaceae</taxon>
        <taxon>Pseudomonas</taxon>
    </lineage>
</organism>
<dbReference type="Gene3D" id="3.30.700.10">
    <property type="entry name" value="Glycoprotein, Type 4 Pilin"/>
    <property type="match status" value="1"/>
</dbReference>
<sequence length="137" mass="14515">MPGKHRGFTLIELMIVVAIVAILASIALPAYHSHIDRSRIRAAQADLVALSLNLENAYQRTLAYPAATLASTTAVKDRFPAWHPAESSFGYSVNASAAAYTVTATGNGGRLAGCTISLTHDHVRSIASCGSYNGSWQ</sequence>
<dbReference type="SUPFAM" id="SSF54523">
    <property type="entry name" value="Pili subunits"/>
    <property type="match status" value="1"/>
</dbReference>
<dbReference type="Pfam" id="PF16732">
    <property type="entry name" value="ComP_DUS"/>
    <property type="match status" value="1"/>
</dbReference>
<gene>
    <name evidence="3" type="ORF">SAMN05216193_10718</name>
</gene>
<dbReference type="PANTHER" id="PTHR30093:SF47">
    <property type="entry name" value="TYPE IV PILUS NON-CORE MINOR PILIN PILE"/>
    <property type="match status" value="1"/>
</dbReference>
<keyword evidence="2" id="KW-0812">Transmembrane</keyword>
<dbReference type="PANTHER" id="PTHR30093">
    <property type="entry name" value="GENERAL SECRETION PATHWAY PROTEIN G"/>
    <property type="match status" value="1"/>
</dbReference>
<feature type="transmembrane region" description="Helical" evidence="2">
    <location>
        <begin position="6"/>
        <end position="31"/>
    </location>
</feature>
<dbReference type="NCBIfam" id="TIGR02532">
    <property type="entry name" value="IV_pilin_GFxxxE"/>
    <property type="match status" value="1"/>
</dbReference>
<dbReference type="PRINTS" id="PR00813">
    <property type="entry name" value="BCTERIALGSPG"/>
</dbReference>
<dbReference type="Pfam" id="PF07963">
    <property type="entry name" value="N_methyl"/>
    <property type="match status" value="1"/>
</dbReference>
<reference evidence="4" key="1">
    <citation type="submission" date="2016-10" db="EMBL/GenBank/DDBJ databases">
        <authorList>
            <person name="Varghese N."/>
            <person name="Submissions S."/>
        </authorList>
    </citation>
    <scope>NUCLEOTIDE SEQUENCE [LARGE SCALE GENOMIC DNA]</scope>
    <source>
        <strain evidence="4">JCM 21621</strain>
    </source>
</reference>
<dbReference type="EMBL" id="FNIJ01000007">
    <property type="protein sequence ID" value="SDO00843.1"/>
    <property type="molecule type" value="Genomic_DNA"/>
</dbReference>
<keyword evidence="2" id="KW-0472">Membrane</keyword>
<protein>
    <submittedName>
        <fullName evidence="3">Type IV pilus assembly protein PilE</fullName>
    </submittedName>
</protein>
<keyword evidence="2" id="KW-1133">Transmembrane helix</keyword>
<dbReference type="RefSeq" id="WP_084314254.1">
    <property type="nucleotide sequence ID" value="NZ_FNIJ01000007.1"/>
</dbReference>
<dbReference type="AlphaFoldDB" id="A0A1H0G1S9"/>
<dbReference type="InterPro" id="IPR031982">
    <property type="entry name" value="PilE-like"/>
</dbReference>
<keyword evidence="1" id="KW-0488">Methylation</keyword>
<dbReference type="PROSITE" id="PS00409">
    <property type="entry name" value="PROKAR_NTER_METHYL"/>
    <property type="match status" value="1"/>
</dbReference>
<dbReference type="Proteomes" id="UP000242957">
    <property type="component" value="Unassembled WGS sequence"/>
</dbReference>
<evidence type="ECO:0000256" key="2">
    <source>
        <dbReference type="SAM" id="Phobius"/>
    </source>
</evidence>
<evidence type="ECO:0000313" key="4">
    <source>
        <dbReference type="Proteomes" id="UP000242957"/>
    </source>
</evidence>
<proteinExistence type="predicted"/>
<name>A0A1H0G1S9_9PSED</name>
<dbReference type="InterPro" id="IPR045584">
    <property type="entry name" value="Pilin-like"/>
</dbReference>
<evidence type="ECO:0000313" key="3">
    <source>
        <dbReference type="EMBL" id="SDO00843.1"/>
    </source>
</evidence>
<accession>A0A1H0G1S9</accession>
<dbReference type="GO" id="GO:0043683">
    <property type="term" value="P:type IV pilus assembly"/>
    <property type="evidence" value="ECO:0007669"/>
    <property type="project" value="InterPro"/>
</dbReference>
<evidence type="ECO:0000256" key="1">
    <source>
        <dbReference type="ARBA" id="ARBA00022481"/>
    </source>
</evidence>
<dbReference type="OrthoDB" id="6905301at2"/>
<dbReference type="InterPro" id="IPR012902">
    <property type="entry name" value="N_methyl_site"/>
</dbReference>
<dbReference type="STRING" id="198616.SAMN05216193_10718"/>
<dbReference type="GO" id="GO:0015628">
    <property type="term" value="P:protein secretion by the type II secretion system"/>
    <property type="evidence" value="ECO:0007669"/>
    <property type="project" value="InterPro"/>
</dbReference>
<dbReference type="InterPro" id="IPR000983">
    <property type="entry name" value="Bac_GSPG_pilin"/>
</dbReference>
<keyword evidence="4" id="KW-1185">Reference proteome</keyword>